<keyword evidence="2" id="KW-1185">Reference proteome</keyword>
<dbReference type="Proteomes" id="UP001158048">
    <property type="component" value="Unassembled WGS sequence"/>
</dbReference>
<organism evidence="1 2">
    <name type="scientific">Pseudomonas helmanticensis</name>
    <dbReference type="NCBI Taxonomy" id="1471381"/>
    <lineage>
        <taxon>Bacteria</taxon>
        <taxon>Pseudomonadati</taxon>
        <taxon>Pseudomonadota</taxon>
        <taxon>Gammaproteobacteria</taxon>
        <taxon>Pseudomonadales</taxon>
        <taxon>Pseudomonadaceae</taxon>
        <taxon>Pseudomonas</taxon>
    </lineage>
</organism>
<dbReference type="EMBL" id="FXUY01000002">
    <property type="protein sequence ID" value="SMQ30087.1"/>
    <property type="molecule type" value="Genomic_DNA"/>
</dbReference>
<evidence type="ECO:0000313" key="2">
    <source>
        <dbReference type="Proteomes" id="UP001158048"/>
    </source>
</evidence>
<name>A0ACD2UCZ0_9PSED</name>
<accession>A0ACD2UCZ0</accession>
<sequence>MNTLLTQAGYQLNEELKIWSRPDYASINYSDGDTTELRIKYLIDKARDVSVFSDELRGWCTDWPSLYYLSSTRANLLRVFDADLRGDVLEIGAGCGAITRYLGEQGGNVLALEGSARRASIARARTRDLPNVSVLAETFESFQIDKKFDVITLIGVFEYANLFVSGENPGANMLAKVRSLLKPDGLLIIAIENQLGLKYFAGAPEDHVVTPMFGVEGRYNSATPQTYGKQALASLLSGAGFSSNEFFAPFPDYKLPVSIVTEEGFVDPDFDAAAFAWQSAQRDPQLPELCTFSLELAWPQICKNGLGMDMSNSFLIGASPVARKTLDKGTLAVHFSSDRRAEFCKSSSFKKGADSSIRVHYEKLAETQAAPAVDSIVEFKLTASEPYVKGQVLSTKLIEIVNAEGWTYAQVGVFLNGYVDILKNISGEQPGADGLLPGHLFDAVPQNILIDQQGAPHLIDKEWSLTVGLRIEFLLFRALRQLLGSVTRFSPCADFATATYKEFVFAASAAAGYLIDEADVHQFLSLEASVQSAVNGREPSEFLTWEEDRRVVIDNLLMAFNKSQAALATETQALDAAGREIERVAAESRQLQSELESAQSERYRLSVRLAESQVAYNDVIHSNSWFITKPIRFVVRSLRNGKKALRSNVESCKRAATVYLRDQEVKAPVSADKSYIVEAPIARARSVTVILPVYKGIEMTKRCIEAAMPGILSMPGSKIIAINDCSPDAGMLDMLLELETQWPGVLTVLDNPNNLGFVKTVNRGMRQAGEDDIVFLNSDVIVPQNWLERLTAEAYSAPNIGTVTPFSNNATICSFPAFLYENEQAFGLDVHQIDKVFAGARLPNVKAPTGVGFCMYVRRDCLDVVGLLNEEKFGRGYGEENDLCQRALKAGWFNVITPNLYAFHEGGVSFSSTKQALIENAFKAIVELHPDYHLDIQTFIAEDPVKLVRVNRLVQLLSTLDRPKILQVSHEAGGGVKQHVEELSEALQANAYNLILTPRKGTGAVSLYMGTFPGADELVFRLPEELPMLVDLLKGCGVGFVHFHHSLGLNPALFDLPAQLGTEYALTAHDFYWIGGNPTLTNDAGVFPGQYSDDLLNPAFPLPDGVSAAAWRDQLRGFIENAKTVVFPSDYTLSLYQQHYALQRPIVALHVEEKRPVSSAVAAISAKPRYNVGVLGALGKEKGADYLEQLAAKAKAASAPFDFKLLGFAYRELKGVFTTGQYDAADLARLMAEHDLDLILFPAQWPETYSYTLSYALQSGLPIIAPDIGAFPERLASREHTLVYRFGIEPAELLGAMGAFVKSSVAGDSVRAPSHGQSLLNADFYDVDYLQLVNSDVPRQEHLGFLELPAASASAAEYEVPLTTREIALLALWTLYRKPGMQRLSRAVPYGLRQKIKRKLSKRPLHEIVDLHKN</sequence>
<reference evidence="1" key="1">
    <citation type="submission" date="2017-05" db="EMBL/GenBank/DDBJ databases">
        <authorList>
            <person name="Varghese N."/>
            <person name="Submissions S."/>
        </authorList>
    </citation>
    <scope>NUCLEOTIDE SEQUENCE</scope>
    <source>
        <strain evidence="1">LMG 28168</strain>
    </source>
</reference>
<comment type="caution">
    <text evidence="1">The sequence shown here is derived from an EMBL/GenBank/DDBJ whole genome shotgun (WGS) entry which is preliminary data.</text>
</comment>
<evidence type="ECO:0000313" key="1">
    <source>
        <dbReference type="EMBL" id="SMQ30087.1"/>
    </source>
</evidence>
<proteinExistence type="predicted"/>
<protein>
    <submittedName>
        <fullName evidence="1">Glycosyltransferase, GT2 family</fullName>
    </submittedName>
</protein>
<gene>
    <name evidence="1" type="ORF">SAMN04488483_5222</name>
</gene>